<reference evidence="1" key="1">
    <citation type="journal article" date="2017" name="Nature">
        <title>The sunflower genome provides insights into oil metabolism, flowering and Asterid evolution.</title>
        <authorList>
            <person name="Badouin H."/>
            <person name="Gouzy J."/>
            <person name="Grassa C.J."/>
            <person name="Murat F."/>
            <person name="Staton S.E."/>
            <person name="Cottret L."/>
            <person name="Lelandais-Briere C."/>
            <person name="Owens G.L."/>
            <person name="Carrere S."/>
            <person name="Mayjonade B."/>
            <person name="Legrand L."/>
            <person name="Gill N."/>
            <person name="Kane N.C."/>
            <person name="Bowers J.E."/>
            <person name="Hubner S."/>
            <person name="Bellec A."/>
            <person name="Berard A."/>
            <person name="Berges H."/>
            <person name="Blanchet N."/>
            <person name="Boniface M.C."/>
            <person name="Brunel D."/>
            <person name="Catrice O."/>
            <person name="Chaidir N."/>
            <person name="Claudel C."/>
            <person name="Donnadieu C."/>
            <person name="Faraut T."/>
            <person name="Fievet G."/>
            <person name="Helmstetter N."/>
            <person name="King M."/>
            <person name="Knapp S.J."/>
            <person name="Lai Z."/>
            <person name="Le Paslier M.C."/>
            <person name="Lippi Y."/>
            <person name="Lorenzon L."/>
            <person name="Mandel J.R."/>
            <person name="Marage G."/>
            <person name="Marchand G."/>
            <person name="Marquand E."/>
            <person name="Bret-Mestries E."/>
            <person name="Morien E."/>
            <person name="Nambeesan S."/>
            <person name="Nguyen T."/>
            <person name="Pegot-Espagnet P."/>
            <person name="Pouilly N."/>
            <person name="Raftis F."/>
            <person name="Sallet E."/>
            <person name="Schiex T."/>
            <person name="Thomas J."/>
            <person name="Vandecasteele C."/>
            <person name="Vares D."/>
            <person name="Vear F."/>
            <person name="Vautrin S."/>
            <person name="Crespi M."/>
            <person name="Mangin B."/>
            <person name="Burke J.M."/>
            <person name="Salse J."/>
            <person name="Munos S."/>
            <person name="Vincourt P."/>
            <person name="Rieseberg L.H."/>
            <person name="Langlade N.B."/>
        </authorList>
    </citation>
    <scope>NUCLEOTIDE SEQUENCE</scope>
    <source>
        <tissue evidence="1">Leaves</tissue>
    </source>
</reference>
<dbReference type="Gramene" id="mRNA:HanXRQr2_Chr01g0043951">
    <property type="protein sequence ID" value="mRNA:HanXRQr2_Chr01g0043951"/>
    <property type="gene ID" value="HanXRQr2_Chr01g0043951"/>
</dbReference>
<sequence length="50" mass="5738">MRPCGVGIVPHRRCTSRSVAHRPLPLSRRWRPHADVGDEPIDWLMVGPLR</sequence>
<evidence type="ECO:0000313" key="1">
    <source>
        <dbReference type="EMBL" id="KAF5823962.1"/>
    </source>
</evidence>
<keyword evidence="2" id="KW-1185">Reference proteome</keyword>
<dbReference type="EMBL" id="MNCJ02000316">
    <property type="protein sequence ID" value="KAF5823962.1"/>
    <property type="molecule type" value="Genomic_DNA"/>
</dbReference>
<organism evidence="1 2">
    <name type="scientific">Helianthus annuus</name>
    <name type="common">Common sunflower</name>
    <dbReference type="NCBI Taxonomy" id="4232"/>
    <lineage>
        <taxon>Eukaryota</taxon>
        <taxon>Viridiplantae</taxon>
        <taxon>Streptophyta</taxon>
        <taxon>Embryophyta</taxon>
        <taxon>Tracheophyta</taxon>
        <taxon>Spermatophyta</taxon>
        <taxon>Magnoliopsida</taxon>
        <taxon>eudicotyledons</taxon>
        <taxon>Gunneridae</taxon>
        <taxon>Pentapetalae</taxon>
        <taxon>asterids</taxon>
        <taxon>campanulids</taxon>
        <taxon>Asterales</taxon>
        <taxon>Asteraceae</taxon>
        <taxon>Asteroideae</taxon>
        <taxon>Heliantheae alliance</taxon>
        <taxon>Heliantheae</taxon>
        <taxon>Helianthus</taxon>
    </lineage>
</organism>
<proteinExistence type="predicted"/>
<reference evidence="1" key="2">
    <citation type="submission" date="2020-06" db="EMBL/GenBank/DDBJ databases">
        <title>Helianthus annuus Genome sequencing and assembly Release 2.</title>
        <authorList>
            <person name="Gouzy J."/>
            <person name="Langlade N."/>
            <person name="Munos S."/>
        </authorList>
    </citation>
    <scope>NUCLEOTIDE SEQUENCE</scope>
    <source>
        <tissue evidence="1">Leaves</tissue>
    </source>
</reference>
<gene>
    <name evidence="1" type="ORF">HanXRQr2_Chr01g0043951</name>
</gene>
<evidence type="ECO:0000313" key="2">
    <source>
        <dbReference type="Proteomes" id="UP000215914"/>
    </source>
</evidence>
<protein>
    <submittedName>
        <fullName evidence="1">Uncharacterized protein</fullName>
    </submittedName>
</protein>
<dbReference type="AlphaFoldDB" id="A0A9K3K0D4"/>
<comment type="caution">
    <text evidence="1">The sequence shown here is derived from an EMBL/GenBank/DDBJ whole genome shotgun (WGS) entry which is preliminary data.</text>
</comment>
<accession>A0A9K3K0D4</accession>
<dbReference type="Proteomes" id="UP000215914">
    <property type="component" value="Unassembled WGS sequence"/>
</dbReference>
<name>A0A9K3K0D4_HELAN</name>